<dbReference type="RefSeq" id="WP_145075392.1">
    <property type="nucleotide sequence ID" value="NZ_CP036425.1"/>
</dbReference>
<evidence type="ECO:0000259" key="1">
    <source>
        <dbReference type="Pfam" id="PF07607"/>
    </source>
</evidence>
<gene>
    <name evidence="2" type="ORF">KS4_10260</name>
</gene>
<protein>
    <recommendedName>
        <fullName evidence="1">DUF1570 domain-containing protein</fullName>
    </recommendedName>
</protein>
<dbReference type="Pfam" id="PF07607">
    <property type="entry name" value="DUF1570"/>
    <property type="match status" value="1"/>
</dbReference>
<dbReference type="InterPro" id="IPR011464">
    <property type="entry name" value="DUF1570"/>
</dbReference>
<dbReference type="InterPro" id="IPR027268">
    <property type="entry name" value="Peptidase_M4/M1_CTD_sf"/>
</dbReference>
<dbReference type="Proteomes" id="UP000317369">
    <property type="component" value="Chromosome"/>
</dbReference>
<dbReference type="OrthoDB" id="291356at2"/>
<dbReference type="EMBL" id="CP036425">
    <property type="protein sequence ID" value="QDU32987.1"/>
    <property type="molecule type" value="Genomic_DNA"/>
</dbReference>
<proteinExistence type="predicted"/>
<reference evidence="2 3" key="1">
    <citation type="submission" date="2019-02" db="EMBL/GenBank/DDBJ databases">
        <title>Deep-cultivation of Planctomycetes and their phenomic and genomic characterization uncovers novel biology.</title>
        <authorList>
            <person name="Wiegand S."/>
            <person name="Jogler M."/>
            <person name="Boedeker C."/>
            <person name="Pinto D."/>
            <person name="Vollmers J."/>
            <person name="Rivas-Marin E."/>
            <person name="Kohn T."/>
            <person name="Peeters S.H."/>
            <person name="Heuer A."/>
            <person name="Rast P."/>
            <person name="Oberbeckmann S."/>
            <person name="Bunk B."/>
            <person name="Jeske O."/>
            <person name="Meyerdierks A."/>
            <person name="Storesund J.E."/>
            <person name="Kallscheuer N."/>
            <person name="Luecker S."/>
            <person name="Lage O.M."/>
            <person name="Pohl T."/>
            <person name="Merkel B.J."/>
            <person name="Hornburger P."/>
            <person name="Mueller R.-W."/>
            <person name="Bruemmer F."/>
            <person name="Labrenz M."/>
            <person name="Spormann A.M."/>
            <person name="Op den Camp H."/>
            <person name="Overmann J."/>
            <person name="Amann R."/>
            <person name="Jetten M.S.M."/>
            <person name="Mascher T."/>
            <person name="Medema M.H."/>
            <person name="Devos D.P."/>
            <person name="Kaster A.-K."/>
            <person name="Ovreas L."/>
            <person name="Rohde M."/>
            <person name="Galperin M.Y."/>
            <person name="Jogler C."/>
        </authorList>
    </citation>
    <scope>NUCLEOTIDE SEQUENCE [LARGE SCALE GENOMIC DNA]</scope>
    <source>
        <strain evidence="2 3">KS4</strain>
    </source>
</reference>
<accession>A0A517YRY1</accession>
<feature type="domain" description="DUF1570" evidence="1">
    <location>
        <begin position="166"/>
        <end position="274"/>
    </location>
</feature>
<dbReference type="AlphaFoldDB" id="A0A517YRY1"/>
<organism evidence="2 3">
    <name type="scientific">Poriferisphaera corsica</name>
    <dbReference type="NCBI Taxonomy" id="2528020"/>
    <lineage>
        <taxon>Bacteria</taxon>
        <taxon>Pseudomonadati</taxon>
        <taxon>Planctomycetota</taxon>
        <taxon>Phycisphaerae</taxon>
        <taxon>Phycisphaerales</taxon>
        <taxon>Phycisphaeraceae</taxon>
        <taxon>Poriferisphaera</taxon>
    </lineage>
</organism>
<keyword evidence="3" id="KW-1185">Reference proteome</keyword>
<dbReference type="Gene3D" id="1.10.390.10">
    <property type="entry name" value="Neutral Protease Domain 2"/>
    <property type="match status" value="1"/>
</dbReference>
<evidence type="ECO:0000313" key="2">
    <source>
        <dbReference type="EMBL" id="QDU32987.1"/>
    </source>
</evidence>
<name>A0A517YRY1_9BACT</name>
<dbReference type="KEGG" id="pcor:KS4_10260"/>
<sequence>MFKFTLRGVVFHLFKQLLLLTFCIAFLLATIIYFAVGRASALPNNNFSRSASLKLNTTTPILSENAKRYRTDHYIIHTELPQDRVIPIGRHVDQMFEQYEKRFKGLIASQHRPMPIYLFDSESDYIRFLAKYNIHAHNSGGMFVYKQNLKCLALWIGDKPMRDVKAVLQHEGFHQFTWNYIGNNLPVWMNEGLAQYFEDAVITDGTLRTGLADINRTKLVKLMVRSNHFLPFPAIMDMSHDDWSKILSSDPDQASRLYAQAWSMVYFLIHHDDGRNASNVNKYLAALNSGDNPKDSFEEIFSSDRGHLQRQWQRFALTMRNDPVSEAAERMQYLSVALRHFQSQNITIPRNIDKLQHLMRRFGIEVSWTSNNTTQTITANDPRLYTFKRNGLPADFILLASPRDNMPPRILAKGLTPEPMLIWHQTPTGQITPDIIYR</sequence>
<evidence type="ECO:0000313" key="3">
    <source>
        <dbReference type="Proteomes" id="UP000317369"/>
    </source>
</evidence>